<proteinExistence type="predicted"/>
<dbReference type="EMBL" id="CP000805">
    <property type="protein sequence ID" value="ACD71346.1"/>
    <property type="molecule type" value="Genomic_DNA"/>
</dbReference>
<feature type="domain" description="6-hydroxymethylpterin diphosphokinase MptE-like" evidence="1">
    <location>
        <begin position="197"/>
        <end position="363"/>
    </location>
</feature>
<gene>
    <name evidence="2" type="ordered locus">TPASS_0930</name>
</gene>
<dbReference type="PATRIC" id="fig|455434.6.peg.916"/>
<dbReference type="KEGG" id="tpp:TPASS_0930"/>
<evidence type="ECO:0000259" key="1">
    <source>
        <dbReference type="Pfam" id="PF01973"/>
    </source>
</evidence>
<organism evidence="2 3">
    <name type="scientific">Treponema pallidum subsp. pallidum (strain SS14)</name>
    <dbReference type="NCBI Taxonomy" id="455434"/>
    <lineage>
        <taxon>Bacteria</taxon>
        <taxon>Pseudomonadati</taxon>
        <taxon>Spirochaetota</taxon>
        <taxon>Spirochaetia</taxon>
        <taxon>Spirochaetales</taxon>
        <taxon>Treponemataceae</taxon>
        <taxon>Treponema</taxon>
    </lineage>
</organism>
<dbReference type="Proteomes" id="UP000001202">
    <property type="component" value="Chromosome"/>
</dbReference>
<name>A0A0H3BJL7_TREPS</name>
<sequence>MRFPSMGTSDVAGVRGDVPSLPPRLIKTQNGFTVLYRNTYLYSKYRAQDAHERAVARLAVKPHTLVLCCAPVLGHGLCALLTRMPPSSFLLCLECDLQLMHLFMQHAPRQLITAQNVYVLYTTHITQVLHTVERLTRFPFKQILKIAGSGAYAQYRNFYDESEQNIRTLIDTFWINKITLIHSGRNYARNIFSNYITQLQNPSHIHHLVPQSIDKPLLIVGAGPALDACRSFCARMKDTIFLLAVDVACNALLPDIVPDAVVLLESQFWIEQAFIGTLPRTVALFADLSAFPRAVRAANVPTHFFFTPYTHAAFIKRAQNAGVVPLSIHPSGSVGLAALQLALRLRKKGVPIFHTGLNFSWNKGFTHARGSAPVQRLYHSTTRLHSLYPDCALFPEGIRSLKGKRYAVQSIPNLVHYAHAYRTLCAEHPHLYDLDQEGLALTTSHTVSHAQACEIITHCCTRRHRTHVPILHTQDAQISFAFSQKPAEDFCLRVKELLTTERAALLQLKHMLTTATPSNQDVIRALIRRSDYLYLHFPDGERAEYLEYNFLCRVRAELDFFLKLLSRIPSSLD</sequence>
<dbReference type="PANTHER" id="PTHR41786:SF1">
    <property type="entry name" value="6-HYDROXYMETHYLPTERIN DIPHOSPHOKINASE MPTE-LIKE DOMAIN-CONTAINING PROTEIN"/>
    <property type="match status" value="1"/>
</dbReference>
<dbReference type="PANTHER" id="PTHR41786">
    <property type="entry name" value="MOTILITY ACCESSORY FACTOR MAF"/>
    <property type="match status" value="1"/>
</dbReference>
<dbReference type="InterPro" id="IPR002826">
    <property type="entry name" value="MptE-like"/>
</dbReference>
<reference evidence="2 3" key="1">
    <citation type="journal article" date="2008" name="BMC Microbiol.">
        <title>Complete genome sequence of Treponema pallidum ssp. pallidum strain SS14 determined with oligonucleotide arrays.</title>
        <authorList>
            <person name="Matejkova P."/>
            <person name="Strouhal M."/>
            <person name="Smajs D."/>
            <person name="Norris S.J."/>
            <person name="Palzkill T."/>
            <person name="Petrosino J.F."/>
            <person name="Sodergren E."/>
            <person name="Norton J.E."/>
            <person name="Singh J."/>
            <person name="Richmond T.A."/>
            <person name="Molla M.N."/>
            <person name="Albert T.J."/>
            <person name="Weinstock G.M."/>
        </authorList>
    </citation>
    <scope>NUCLEOTIDE SEQUENCE [LARGE SCALE GENOMIC DNA]</scope>
    <source>
        <strain evidence="2 3">SS14</strain>
    </source>
</reference>
<accession>A0A0H3BJL7</accession>
<evidence type="ECO:0000313" key="3">
    <source>
        <dbReference type="Proteomes" id="UP000001202"/>
    </source>
</evidence>
<evidence type="ECO:0000313" key="2">
    <source>
        <dbReference type="EMBL" id="ACD71346.1"/>
    </source>
</evidence>
<dbReference type="Pfam" id="PF01973">
    <property type="entry name" value="MptE-like"/>
    <property type="match status" value="1"/>
</dbReference>
<protein>
    <recommendedName>
        <fullName evidence="1">6-hydroxymethylpterin diphosphokinase MptE-like domain-containing protein</fullName>
    </recommendedName>
</protein>
<dbReference type="AlphaFoldDB" id="A0A0H3BJL7"/>